<keyword evidence="2" id="KW-1185">Reference proteome</keyword>
<proteinExistence type="predicted"/>
<organism evidence="1 2">
    <name type="scientific">Ophiobolus disseminans</name>
    <dbReference type="NCBI Taxonomy" id="1469910"/>
    <lineage>
        <taxon>Eukaryota</taxon>
        <taxon>Fungi</taxon>
        <taxon>Dikarya</taxon>
        <taxon>Ascomycota</taxon>
        <taxon>Pezizomycotina</taxon>
        <taxon>Dothideomycetes</taxon>
        <taxon>Pleosporomycetidae</taxon>
        <taxon>Pleosporales</taxon>
        <taxon>Pleosporineae</taxon>
        <taxon>Phaeosphaeriaceae</taxon>
        <taxon>Ophiobolus</taxon>
    </lineage>
</organism>
<dbReference type="AlphaFoldDB" id="A0A6A7A4E5"/>
<accession>A0A6A7A4E5</accession>
<sequence length="229" mass="25489">MNQNLNMATSIPATGLSQSPVEAPSISICISIPISTFDLALMTPFAINVVLTLHHHHPITFRARDTRFFTNPLGKPGLEFTNIRTGETQVGMEVTMCFIGASETDILPSEENKSGWITLFQGQPYSVDASIEPIGKGRMRTLAEQRSGSEERPTSLKWPMVHRLLDGDVFEIRVNDKAGVKSWIEGPLEEILARDETPVLREEVIGFDVKETARFDVKRPDPDGSLNWL</sequence>
<dbReference type="OrthoDB" id="4816597at2759"/>
<name>A0A6A7A4E5_9PLEO</name>
<dbReference type="Proteomes" id="UP000799424">
    <property type="component" value="Unassembled WGS sequence"/>
</dbReference>
<dbReference type="EMBL" id="MU006223">
    <property type="protein sequence ID" value="KAF2828016.1"/>
    <property type="molecule type" value="Genomic_DNA"/>
</dbReference>
<reference evidence="1" key="1">
    <citation type="journal article" date="2020" name="Stud. Mycol.">
        <title>101 Dothideomycetes genomes: a test case for predicting lifestyles and emergence of pathogens.</title>
        <authorList>
            <person name="Haridas S."/>
            <person name="Albert R."/>
            <person name="Binder M."/>
            <person name="Bloem J."/>
            <person name="Labutti K."/>
            <person name="Salamov A."/>
            <person name="Andreopoulos B."/>
            <person name="Baker S."/>
            <person name="Barry K."/>
            <person name="Bills G."/>
            <person name="Bluhm B."/>
            <person name="Cannon C."/>
            <person name="Castanera R."/>
            <person name="Culley D."/>
            <person name="Daum C."/>
            <person name="Ezra D."/>
            <person name="Gonzalez J."/>
            <person name="Henrissat B."/>
            <person name="Kuo A."/>
            <person name="Liang C."/>
            <person name="Lipzen A."/>
            <person name="Lutzoni F."/>
            <person name="Magnuson J."/>
            <person name="Mondo S."/>
            <person name="Nolan M."/>
            <person name="Ohm R."/>
            <person name="Pangilinan J."/>
            <person name="Park H.-J."/>
            <person name="Ramirez L."/>
            <person name="Alfaro M."/>
            <person name="Sun H."/>
            <person name="Tritt A."/>
            <person name="Yoshinaga Y."/>
            <person name="Zwiers L.-H."/>
            <person name="Turgeon B."/>
            <person name="Goodwin S."/>
            <person name="Spatafora J."/>
            <person name="Crous P."/>
            <person name="Grigoriev I."/>
        </authorList>
    </citation>
    <scope>NUCLEOTIDE SEQUENCE</scope>
    <source>
        <strain evidence="1">CBS 113818</strain>
    </source>
</reference>
<evidence type="ECO:0000313" key="1">
    <source>
        <dbReference type="EMBL" id="KAF2828016.1"/>
    </source>
</evidence>
<evidence type="ECO:0000313" key="2">
    <source>
        <dbReference type="Proteomes" id="UP000799424"/>
    </source>
</evidence>
<protein>
    <submittedName>
        <fullName evidence="1">Uncharacterized protein</fullName>
    </submittedName>
</protein>
<gene>
    <name evidence="1" type="ORF">CC86DRAFT_203190</name>
</gene>